<evidence type="ECO:0000313" key="4">
    <source>
        <dbReference type="Proteomes" id="UP000323876"/>
    </source>
</evidence>
<dbReference type="Pfam" id="PF13449">
    <property type="entry name" value="Phytase-like"/>
    <property type="match status" value="1"/>
</dbReference>
<feature type="chain" id="PRO_5024398803" evidence="1">
    <location>
        <begin position="35"/>
        <end position="374"/>
    </location>
</feature>
<dbReference type="EMBL" id="VXLC01000001">
    <property type="protein sequence ID" value="KAA8890806.1"/>
    <property type="molecule type" value="Genomic_DNA"/>
</dbReference>
<organism evidence="3 4">
    <name type="scientific">Nocardia colli</name>
    <dbReference type="NCBI Taxonomy" id="2545717"/>
    <lineage>
        <taxon>Bacteria</taxon>
        <taxon>Bacillati</taxon>
        <taxon>Actinomycetota</taxon>
        <taxon>Actinomycetes</taxon>
        <taxon>Mycobacteriales</taxon>
        <taxon>Nocardiaceae</taxon>
        <taxon>Nocardia</taxon>
    </lineage>
</organism>
<feature type="domain" description="Phytase-like" evidence="2">
    <location>
        <begin position="59"/>
        <end position="360"/>
    </location>
</feature>
<evidence type="ECO:0000256" key="1">
    <source>
        <dbReference type="SAM" id="SignalP"/>
    </source>
</evidence>
<dbReference type="AlphaFoldDB" id="A0A5N0EPH0"/>
<protein>
    <submittedName>
        <fullName evidence="3">Esterase-like activity of phytase family protein</fullName>
    </submittedName>
</protein>
<dbReference type="InterPro" id="IPR027372">
    <property type="entry name" value="Phytase-like_dom"/>
</dbReference>
<gene>
    <name evidence="3" type="ORF">F3087_06125</name>
</gene>
<dbReference type="Proteomes" id="UP000323876">
    <property type="component" value="Unassembled WGS sequence"/>
</dbReference>
<keyword evidence="4" id="KW-1185">Reference proteome</keyword>
<proteinExistence type="predicted"/>
<comment type="caution">
    <text evidence="3">The sequence shown here is derived from an EMBL/GenBank/DDBJ whole genome shotgun (WGS) entry which is preliminary data.</text>
</comment>
<sequence>MDSVVFVRRGQARRAQTLLVAAVALALAAAPAGAEPESGHAVRLLGEQVIPNDLDFQGTRVGGLSGIDFDSRTGDYVLISDDRSERNPARFYTARFAVGENGLGPVEFTGTRPLLTPGGTVYGPKSLDPEEIRIDPWSGDYFWSQEGERTDTVLADPSVRITRPDGTFAGELPIPDNERMQPNSGPRQNLALEGATFAAGGSLFLTSVEAPLLQDGPLATTTAGATSRITVQTRTGQLLAQYPYTMEPVFAESRPQPDLGMNGIASILAVDPVDPAKVLVLERSFVFGVGNKIRIYEADLRGATNVLDAPLGNARPAAKRLLVDLADVGLRNIDNVEGMTWGPRLPSGERTLILVSDNNFADNQITQFIALAVR</sequence>
<name>A0A5N0EPH0_9NOCA</name>
<keyword evidence="1" id="KW-0732">Signal</keyword>
<feature type="signal peptide" evidence="1">
    <location>
        <begin position="1"/>
        <end position="34"/>
    </location>
</feature>
<dbReference type="PANTHER" id="PTHR37957:SF1">
    <property type="entry name" value="PHYTASE-LIKE DOMAIN-CONTAINING PROTEIN"/>
    <property type="match status" value="1"/>
</dbReference>
<accession>A0A5N0EPH0</accession>
<reference evidence="3 4" key="1">
    <citation type="submission" date="2019-09" db="EMBL/GenBank/DDBJ databases">
        <authorList>
            <person name="Wang X."/>
        </authorList>
    </citation>
    <scope>NUCLEOTIDE SEQUENCE [LARGE SCALE GENOMIC DNA]</scope>
    <source>
        <strain evidence="3 4">CICC 11023</strain>
    </source>
</reference>
<dbReference type="PANTHER" id="PTHR37957">
    <property type="entry name" value="BLR7070 PROTEIN"/>
    <property type="match status" value="1"/>
</dbReference>
<evidence type="ECO:0000313" key="3">
    <source>
        <dbReference type="EMBL" id="KAA8890806.1"/>
    </source>
</evidence>
<evidence type="ECO:0000259" key="2">
    <source>
        <dbReference type="Pfam" id="PF13449"/>
    </source>
</evidence>
<dbReference type="OrthoDB" id="9798539at2"/>